<name>A0A4C1ZZM3_EUMVA</name>
<reference evidence="1 2" key="1">
    <citation type="journal article" date="2019" name="Commun. Biol.">
        <title>The bagworm genome reveals a unique fibroin gene that provides high tensile strength.</title>
        <authorList>
            <person name="Kono N."/>
            <person name="Nakamura H."/>
            <person name="Ohtoshi R."/>
            <person name="Tomita M."/>
            <person name="Numata K."/>
            <person name="Arakawa K."/>
        </authorList>
    </citation>
    <scope>NUCLEOTIDE SEQUENCE [LARGE SCALE GENOMIC DNA]</scope>
</reference>
<sequence>MNGQQSLRRASLVTRCGEKLNTGLLNRGAGSRSPCGAARSAQDVRIRRITNVTIHILSLSKEKDPIAIFGPNRDLSSTEFSFHIDFCFDSNPNSPLNPKTISLKSLFSRPHLGSTLDPADSSDPGSGANSDIHFTRLEYDTCSVFRRFLLSEYKNI</sequence>
<dbReference type="AlphaFoldDB" id="A0A4C1ZZM3"/>
<dbReference type="EMBL" id="BGZK01002377">
    <property type="protein sequence ID" value="GBP93450.1"/>
    <property type="molecule type" value="Genomic_DNA"/>
</dbReference>
<proteinExistence type="predicted"/>
<protein>
    <submittedName>
        <fullName evidence="1">Uncharacterized protein</fullName>
    </submittedName>
</protein>
<gene>
    <name evidence="1" type="ORF">EVAR_89800_1</name>
</gene>
<accession>A0A4C1ZZM3</accession>
<evidence type="ECO:0000313" key="1">
    <source>
        <dbReference type="EMBL" id="GBP93450.1"/>
    </source>
</evidence>
<organism evidence="1 2">
    <name type="scientific">Eumeta variegata</name>
    <name type="common">Bagworm moth</name>
    <name type="synonym">Eumeta japonica</name>
    <dbReference type="NCBI Taxonomy" id="151549"/>
    <lineage>
        <taxon>Eukaryota</taxon>
        <taxon>Metazoa</taxon>
        <taxon>Ecdysozoa</taxon>
        <taxon>Arthropoda</taxon>
        <taxon>Hexapoda</taxon>
        <taxon>Insecta</taxon>
        <taxon>Pterygota</taxon>
        <taxon>Neoptera</taxon>
        <taxon>Endopterygota</taxon>
        <taxon>Lepidoptera</taxon>
        <taxon>Glossata</taxon>
        <taxon>Ditrysia</taxon>
        <taxon>Tineoidea</taxon>
        <taxon>Psychidae</taxon>
        <taxon>Oiketicinae</taxon>
        <taxon>Eumeta</taxon>
    </lineage>
</organism>
<comment type="caution">
    <text evidence="1">The sequence shown here is derived from an EMBL/GenBank/DDBJ whole genome shotgun (WGS) entry which is preliminary data.</text>
</comment>
<dbReference type="Proteomes" id="UP000299102">
    <property type="component" value="Unassembled WGS sequence"/>
</dbReference>
<evidence type="ECO:0000313" key="2">
    <source>
        <dbReference type="Proteomes" id="UP000299102"/>
    </source>
</evidence>
<keyword evidence="2" id="KW-1185">Reference proteome</keyword>